<dbReference type="RefSeq" id="WP_024382255.1">
    <property type="nucleotide sequence ID" value="NZ_ALLE01000004.1"/>
</dbReference>
<sequence length="347" mass="36983">MKKKAIVKSLLMSGIFLALLGGATLLSGAVPVVAAETSQSTTYHLTDDEKVAVREYIQAKMTIDMQEYRLAFLEGMMEEMASGSAEAAWDEEIADLKANLTAEQVVVLDELEANLIGSIAQHYHYLFETLTVAGKSGREEAAAIVSKYESEDDASTPEAELAALKYAREVIVELLNKESAAIDNYIAYAEANGQELAGLLESGNSNLESITSATIGYGQALATASQPKFPYDFSEMDRQIAELTASLQSKVEDKSTANIENTGAQTSQSVTNGSNDLQDVPGQGDGQISDVATGKGSISEAGQKKVIPNDKAKVLPKTSGESGLPLTVLGLITIFAGWLLTNKQEEK</sequence>
<accession>A0A075SH56</accession>
<gene>
    <name evidence="2" type="ORF">ID09_03625</name>
</gene>
<evidence type="ECO:0000313" key="2">
    <source>
        <dbReference type="EMBL" id="AIG43178.1"/>
    </source>
</evidence>
<feature type="signal peptide" evidence="1">
    <location>
        <begin position="1"/>
        <end position="34"/>
    </location>
</feature>
<name>A0A075SH56_STRSU</name>
<evidence type="ECO:0000256" key="1">
    <source>
        <dbReference type="SAM" id="SignalP"/>
    </source>
</evidence>
<proteinExistence type="predicted"/>
<organism evidence="2 3">
    <name type="scientific">Streptococcus suis 6407</name>
    <dbReference type="NCBI Taxonomy" id="1214179"/>
    <lineage>
        <taxon>Bacteria</taxon>
        <taxon>Bacillati</taxon>
        <taxon>Bacillota</taxon>
        <taxon>Bacilli</taxon>
        <taxon>Lactobacillales</taxon>
        <taxon>Streptococcaceae</taxon>
        <taxon>Streptococcus</taxon>
    </lineage>
</organism>
<dbReference type="EMBL" id="CP008921">
    <property type="protein sequence ID" value="AIG43178.1"/>
    <property type="molecule type" value="Genomic_DNA"/>
</dbReference>
<dbReference type="AlphaFoldDB" id="A0A075SH56"/>
<dbReference type="Proteomes" id="UP000028185">
    <property type="component" value="Chromosome"/>
</dbReference>
<dbReference type="HOGENOM" id="CLU_799067_0_0_9"/>
<dbReference type="PATRIC" id="fig|1214179.4.peg.692"/>
<evidence type="ECO:0000313" key="3">
    <source>
        <dbReference type="Proteomes" id="UP000028185"/>
    </source>
</evidence>
<reference evidence="2 3" key="1">
    <citation type="journal article" date="2014" name="Genome Announc.">
        <title>Whole-Genome Sequence of Streptococcus suis Serotype 4 Reference Strain 6407.</title>
        <authorList>
            <person name="Wang K."/>
            <person name="Chen J."/>
            <person name="Yao H."/>
            <person name="Lu C."/>
        </authorList>
    </citation>
    <scope>NUCLEOTIDE SEQUENCE [LARGE SCALE GENOMIC DNA]</scope>
    <source>
        <strain evidence="2">6407</strain>
    </source>
</reference>
<protein>
    <submittedName>
        <fullName evidence="2">Cell surface protein</fullName>
    </submittedName>
</protein>
<keyword evidence="1" id="KW-0732">Signal</keyword>
<feature type="chain" id="PRO_5001709418" evidence="1">
    <location>
        <begin position="35"/>
        <end position="347"/>
    </location>
</feature>